<dbReference type="PANTHER" id="PTHR11584">
    <property type="entry name" value="SERINE/THREONINE PROTEIN KINASE"/>
    <property type="match status" value="1"/>
</dbReference>
<dbReference type="SUPFAM" id="SSF56112">
    <property type="entry name" value="Protein kinase-like (PK-like)"/>
    <property type="match status" value="1"/>
</dbReference>
<evidence type="ECO:0000256" key="3">
    <source>
        <dbReference type="ARBA" id="ARBA00022741"/>
    </source>
</evidence>
<evidence type="ECO:0000259" key="7">
    <source>
        <dbReference type="PROSITE" id="PS50011"/>
    </source>
</evidence>
<dbReference type="OrthoDB" id="1043025at2759"/>
<dbReference type="InterPro" id="IPR000719">
    <property type="entry name" value="Prot_kinase_dom"/>
</dbReference>
<evidence type="ECO:0000256" key="5">
    <source>
        <dbReference type="ARBA" id="ARBA00022840"/>
    </source>
</evidence>
<dbReference type="HOGENOM" id="CLU_256446_0_0_1"/>
<dbReference type="SMART" id="SM00220">
    <property type="entry name" value="S_TKc"/>
    <property type="match status" value="1"/>
</dbReference>
<name>E3LY86_CAERE</name>
<keyword evidence="5" id="KW-0067">ATP-binding</keyword>
<dbReference type="GO" id="GO:0000165">
    <property type="term" value="P:MAPK cascade"/>
    <property type="evidence" value="ECO:0007669"/>
    <property type="project" value="InterPro"/>
</dbReference>
<keyword evidence="1" id="KW-0723">Serine/threonine-protein kinase</keyword>
<dbReference type="Pfam" id="PF00069">
    <property type="entry name" value="Pkinase"/>
    <property type="match status" value="1"/>
</dbReference>
<evidence type="ECO:0000256" key="2">
    <source>
        <dbReference type="ARBA" id="ARBA00022679"/>
    </source>
</evidence>
<dbReference type="Pfam" id="PF19431">
    <property type="entry name" value="MEKK4_N"/>
    <property type="match status" value="1"/>
</dbReference>
<feature type="domain" description="Protein kinase" evidence="7">
    <location>
        <begin position="1102"/>
        <end position="1365"/>
    </location>
</feature>
<keyword evidence="4" id="KW-0418">Kinase</keyword>
<keyword evidence="2" id="KW-0808">Transferase</keyword>
<dbReference type="CTD" id="9810981"/>
<dbReference type="EMBL" id="DS268418">
    <property type="protein sequence ID" value="EFO84679.1"/>
    <property type="molecule type" value="Genomic_DNA"/>
</dbReference>
<keyword evidence="9" id="KW-1185">Reference proteome</keyword>
<dbReference type="PROSITE" id="PS00108">
    <property type="entry name" value="PROTEIN_KINASE_ST"/>
    <property type="match status" value="1"/>
</dbReference>
<proteinExistence type="predicted"/>
<dbReference type="InterPro" id="IPR045801">
    <property type="entry name" value="MEKK4_N"/>
</dbReference>
<dbReference type="Gene3D" id="1.10.510.10">
    <property type="entry name" value="Transferase(Phosphotransferase) domain 1"/>
    <property type="match status" value="1"/>
</dbReference>
<dbReference type="RefSeq" id="XP_003111179.2">
    <property type="nucleotide sequence ID" value="XM_003111131.2"/>
</dbReference>
<dbReference type="eggNOG" id="KOG0198">
    <property type="taxonomic scope" value="Eukaryota"/>
</dbReference>
<evidence type="ECO:0000256" key="6">
    <source>
        <dbReference type="SAM" id="MobiDB-lite"/>
    </source>
</evidence>
<dbReference type="Proteomes" id="UP000008281">
    <property type="component" value="Unassembled WGS sequence"/>
</dbReference>
<accession>E3LY86</accession>
<dbReference type="STRING" id="31234.E3LY86"/>
<dbReference type="PANTHER" id="PTHR11584:SF369">
    <property type="entry name" value="MITOGEN-ACTIVATED PROTEIN KINASE KINASE KINASE 19-RELATED"/>
    <property type="match status" value="1"/>
</dbReference>
<feature type="region of interest" description="Disordered" evidence="6">
    <location>
        <begin position="43"/>
        <end position="95"/>
    </location>
</feature>
<dbReference type="GO" id="GO:0004674">
    <property type="term" value="F:protein serine/threonine kinase activity"/>
    <property type="evidence" value="ECO:0007669"/>
    <property type="project" value="UniProtKB-KW"/>
</dbReference>
<feature type="compositionally biased region" description="Low complexity" evidence="6">
    <location>
        <begin position="1032"/>
        <end position="1043"/>
    </location>
</feature>
<dbReference type="InParanoid" id="E3LY86"/>
<dbReference type="KEGG" id="crq:GCK72_001010"/>
<protein>
    <submittedName>
        <fullName evidence="8">CRE-MTK-1 protein</fullName>
    </submittedName>
</protein>
<gene>
    <name evidence="8" type="primary">Cre-mtk-1</name>
    <name evidence="8" type="ORF">CRE_03992</name>
</gene>
<feature type="region of interest" description="Disordered" evidence="6">
    <location>
        <begin position="1025"/>
        <end position="1054"/>
    </location>
</feature>
<dbReference type="InterPro" id="IPR011009">
    <property type="entry name" value="Kinase-like_dom_sf"/>
</dbReference>
<evidence type="ECO:0000313" key="8">
    <source>
        <dbReference type="EMBL" id="EFO84679.1"/>
    </source>
</evidence>
<keyword evidence="3" id="KW-0547">Nucleotide-binding</keyword>
<sequence>MSSGRYKGIKRCRSMPTIDDEVVGDVIKKQVAAVKKMTNKINTSKREYMGRRSLGVATKVKRKKSKTERDRDIQDDMYDEDYNGSSTSSSSSRPYRCIPILERSNRSSHNYLPSVESSSSDSDREIRRPPLLYSTLLTSPPKTLSIDSLTDQFDQIEVTDRSKLHLEISHFLKKADGEKKKQMQMSQRMMNCPQFGQTMRLIVEESEHTRYTFENILWLILKAYFSVGANGRDIIIGKSEWMAEDESIAKARKQYMMVMDMIKEFKFEFIKCDKDDSSFDSLNRRMEFSPDYCESLREARKRITDILDKYDTLVELFPNQTALWKVVELDRGEAEKKLLEGRMTSMRVWLNTLNDMADKFKVLGALFEVESMNNHEWFRPLDEDNKIFALEDVRVVFLEYVKKSLNLKGMKKVLNRVEKIIELTLVKTAILMQKPPQSYAEATASRGSSFPFSQLMKDRYGDMAQWRFCNALSHSLNLPPLTHLFFFLVAVPMQLVVHWLEIRSATEPPDSSLLDELTFDAMITDSRDCVEEAVRIKKNYSTILQSMCSKCAMPGFLYPLKYTTYVLDVFKKYIHYVKCWSNCDTVRKEPTLLFSRLEMEWTSAVQCAQSVKSALGLLCITYCDIIESLIKEVVEEFAIEQIEEIRNRYNDPVESENDDDDDYELEVPGSPRKPILRHQSNHQFMLEINLLIREVKERELRIFSLLRITLNDSQDAVGYTLRPDIDRTRMFNEMIPDFCLIQLVMSSGEEDQYDDNDLVNLPIVLFVYRTTVDKSYVETCMLAISEGRKIEDGCIVIVPDKDFELQKHWKGRVVKIEIDEETRICYRFLREDMTLCLASANIRANIEQKYSKFLKCVAPACSSNFIINSRIQTLTENALLEHLDEEGRRISMLLGKLGVGQHEERTLSSLGFKLEKHFLVAFQIHRDVAKVVSDSFMDELGSKMIEKALMLTRQWMKYVQLKNSVPSPTLPMWAIPGFTFLQFITEPKWSNPEIMTDEQHKEFNDLVKQFEAKIILSSSNMSTPIVPKQRMTRSTSSKTSSSSMENQKKSKKENQMLRLQELEDKRHKIDLDNRQAGRVVTDDSHFVLATDRKVVTRAPFLFALLDEIAAGTFGVVHRAMDITSHRVIAAKVMRIRRENHKAIESEINIFRQLTHENLVKYYGVEVEDSDVIIFMEFCSEGTLERICHGRMDLKMVRQYTHSLLRAVQYLHTQKIIHRDIKPANIFLDKCTVLKLGDFGSSSRLVETSTVYGEFQTTAGTPQFMAPEIYSYGEKDEVTGSYSGYGRSVDIWAIGGTVVNMMTGKLPFEGQTRHQIAFAICFRKQKPIYPEIANERPDVRSFLDKCFEFQAADRANASELLQTTFANVNVSVSGKPRKHSEIFFY</sequence>
<dbReference type="GeneID" id="9810981"/>
<evidence type="ECO:0000313" key="9">
    <source>
        <dbReference type="Proteomes" id="UP000008281"/>
    </source>
</evidence>
<organism evidence="9">
    <name type="scientific">Caenorhabditis remanei</name>
    <name type="common">Caenorhabditis vulgaris</name>
    <dbReference type="NCBI Taxonomy" id="31234"/>
    <lineage>
        <taxon>Eukaryota</taxon>
        <taxon>Metazoa</taxon>
        <taxon>Ecdysozoa</taxon>
        <taxon>Nematoda</taxon>
        <taxon>Chromadorea</taxon>
        <taxon>Rhabditida</taxon>
        <taxon>Rhabditina</taxon>
        <taxon>Rhabditomorpha</taxon>
        <taxon>Rhabditoidea</taxon>
        <taxon>Rhabditidae</taxon>
        <taxon>Peloderinae</taxon>
        <taxon>Caenorhabditis</taxon>
    </lineage>
</organism>
<dbReference type="InterPro" id="IPR008271">
    <property type="entry name" value="Ser/Thr_kinase_AS"/>
</dbReference>
<dbReference type="PROSITE" id="PS50011">
    <property type="entry name" value="PROTEIN_KINASE_DOM"/>
    <property type="match status" value="1"/>
</dbReference>
<evidence type="ECO:0000256" key="4">
    <source>
        <dbReference type="ARBA" id="ARBA00022777"/>
    </source>
</evidence>
<evidence type="ECO:0000256" key="1">
    <source>
        <dbReference type="ARBA" id="ARBA00022527"/>
    </source>
</evidence>
<dbReference type="FunCoup" id="E3LY86">
    <property type="interactions" value="3308"/>
</dbReference>
<dbReference type="GO" id="GO:0005524">
    <property type="term" value="F:ATP binding"/>
    <property type="evidence" value="ECO:0007669"/>
    <property type="project" value="UniProtKB-KW"/>
</dbReference>
<reference evidence="8" key="1">
    <citation type="submission" date="2007-07" db="EMBL/GenBank/DDBJ databases">
        <title>PCAP assembly of the Caenorhabditis remanei genome.</title>
        <authorList>
            <consortium name="The Caenorhabditis remanei Sequencing Consortium"/>
            <person name="Wilson R.K."/>
        </authorList>
    </citation>
    <scope>NUCLEOTIDE SEQUENCE [LARGE SCALE GENOMIC DNA]</scope>
    <source>
        <strain evidence="8">PB4641</strain>
    </source>
</reference>